<dbReference type="Gene3D" id="3.10.580.10">
    <property type="entry name" value="CBS-domain"/>
    <property type="match status" value="1"/>
</dbReference>
<evidence type="ECO:0000313" key="3">
    <source>
        <dbReference type="EMBL" id="KAA8911448.1"/>
    </source>
</evidence>
<name>A0A642V2R3_9ASCO</name>
<dbReference type="InterPro" id="IPR046342">
    <property type="entry name" value="CBS_dom_sf"/>
</dbReference>
<dbReference type="AlphaFoldDB" id="A0A642V2R3"/>
<dbReference type="SMART" id="SM00116">
    <property type="entry name" value="CBS"/>
    <property type="match status" value="2"/>
</dbReference>
<keyword evidence="4" id="KW-1185">Reference proteome</keyword>
<gene>
    <name evidence="3" type="ORF">TRICI_003810</name>
</gene>
<dbReference type="VEuPathDB" id="FungiDB:TRICI_003810"/>
<dbReference type="PANTHER" id="PTHR42115">
    <property type="entry name" value="BETA-SYNTHASE (BETA-THIONASE), PUTATIVE (AFU_ORTHOLOGUE AFUA_3G08420)-RELATED"/>
    <property type="match status" value="1"/>
</dbReference>
<protein>
    <recommendedName>
        <fullName evidence="2">CBS domain-containing protein</fullName>
    </recommendedName>
</protein>
<evidence type="ECO:0000313" key="4">
    <source>
        <dbReference type="Proteomes" id="UP000761534"/>
    </source>
</evidence>
<dbReference type="EMBL" id="SWFS01000283">
    <property type="protein sequence ID" value="KAA8911448.1"/>
    <property type="molecule type" value="Genomic_DNA"/>
</dbReference>
<dbReference type="SUPFAM" id="SSF54631">
    <property type="entry name" value="CBS-domain pair"/>
    <property type="match status" value="1"/>
</dbReference>
<dbReference type="OrthoDB" id="2536440at2759"/>
<keyword evidence="1" id="KW-0129">CBS domain</keyword>
<dbReference type="Proteomes" id="UP000761534">
    <property type="component" value="Unassembled WGS sequence"/>
</dbReference>
<reference evidence="3" key="1">
    <citation type="journal article" date="2019" name="G3 (Bethesda)">
        <title>Genome Assemblies of Two Rare Opportunistic Yeast Pathogens: Diutina rugosa (syn. Candida rugosa) and Trichomonascus ciferrii (syn. Candida ciferrii).</title>
        <authorList>
            <person name="Mixao V."/>
            <person name="Saus E."/>
            <person name="Hansen A.P."/>
            <person name="Lass-Florl C."/>
            <person name="Gabaldon T."/>
        </authorList>
    </citation>
    <scope>NUCLEOTIDE SEQUENCE</scope>
    <source>
        <strain evidence="3">CBS 4856</strain>
    </source>
</reference>
<dbReference type="PANTHER" id="PTHR42115:SF1">
    <property type="entry name" value="BETA-SYNTHASE (BETA-THIONASE), PUTATIVE (AFU_ORTHOLOGUE AFUA_3G08420)-RELATED"/>
    <property type="match status" value="1"/>
</dbReference>
<organism evidence="3 4">
    <name type="scientific">Trichomonascus ciferrii</name>
    <dbReference type="NCBI Taxonomy" id="44093"/>
    <lineage>
        <taxon>Eukaryota</taxon>
        <taxon>Fungi</taxon>
        <taxon>Dikarya</taxon>
        <taxon>Ascomycota</taxon>
        <taxon>Saccharomycotina</taxon>
        <taxon>Dipodascomycetes</taxon>
        <taxon>Dipodascales</taxon>
        <taxon>Trichomonascaceae</taxon>
        <taxon>Trichomonascus</taxon>
        <taxon>Trichomonascus ciferrii complex</taxon>
    </lineage>
</organism>
<comment type="caution">
    <text evidence="3">The sequence shown here is derived from an EMBL/GenBank/DDBJ whole genome shotgun (WGS) entry which is preliminary data.</text>
</comment>
<proteinExistence type="predicted"/>
<dbReference type="Pfam" id="PF00571">
    <property type="entry name" value="CBS"/>
    <property type="match status" value="2"/>
</dbReference>
<accession>A0A642V2R3</accession>
<evidence type="ECO:0000256" key="1">
    <source>
        <dbReference type="PROSITE-ProRule" id="PRU00703"/>
    </source>
</evidence>
<evidence type="ECO:0000259" key="2">
    <source>
        <dbReference type="PROSITE" id="PS51371"/>
    </source>
</evidence>
<dbReference type="PROSITE" id="PS51371">
    <property type="entry name" value="CBS"/>
    <property type="match status" value="1"/>
</dbReference>
<dbReference type="InterPro" id="IPR000644">
    <property type="entry name" value="CBS_dom"/>
</dbReference>
<sequence length="137" mass="15790">MQATVEDLDLLPALSIHPSTKLSDALDMSYERSYSYLPVISIKDKRLLGYLTAEELQNKAPSNEQDTVANHYIRFKNESPEKPYQKITPNTPLEELEDFFNRGEEFAVVTDEEKRFVLGVATKNDLDKFVEHRPNLK</sequence>
<feature type="domain" description="CBS" evidence="2">
    <location>
        <begin position="8"/>
        <end position="67"/>
    </location>
</feature>